<protein>
    <submittedName>
        <fullName evidence="1">Uncharacterized protein</fullName>
    </submittedName>
</protein>
<keyword evidence="2" id="KW-1185">Reference proteome</keyword>
<evidence type="ECO:0000313" key="1">
    <source>
        <dbReference type="EMBL" id="KAK7416306.1"/>
    </source>
</evidence>
<dbReference type="EMBL" id="JAZAVK010000212">
    <property type="protein sequence ID" value="KAK7416306.1"/>
    <property type="molecule type" value="Genomic_DNA"/>
</dbReference>
<reference evidence="1 2" key="1">
    <citation type="journal article" date="2025" name="Microbiol. Resour. Announc.">
        <title>Draft genome sequences for Neonectria magnoliae and Neonectria punicea, canker pathogens of Liriodendron tulipifera and Acer saccharum in West Virginia.</title>
        <authorList>
            <person name="Petronek H.M."/>
            <person name="Kasson M.T."/>
            <person name="Metheny A.M."/>
            <person name="Stauder C.M."/>
            <person name="Lovett B."/>
            <person name="Lynch S.C."/>
            <person name="Garnas J.R."/>
            <person name="Kasson L.R."/>
            <person name="Stajich J.E."/>
        </authorList>
    </citation>
    <scope>NUCLEOTIDE SEQUENCE [LARGE SCALE GENOMIC DNA]</scope>
    <source>
        <strain evidence="1 2">NRRL 64651</strain>
    </source>
</reference>
<sequence>MYRRLEFRGREHKLAKALRAFSLSPTGFSQSSQGIDLRHSTRCLAIRLEQPPQMPGTKWRRALDFRARDDGLDDTLPWLIVSSIQKIPKLKSLVLDLDFLRAGPLRAYSDRRF</sequence>
<proteinExistence type="predicted"/>
<organism evidence="1 2">
    <name type="scientific">Neonectria magnoliae</name>
    <dbReference type="NCBI Taxonomy" id="2732573"/>
    <lineage>
        <taxon>Eukaryota</taxon>
        <taxon>Fungi</taxon>
        <taxon>Dikarya</taxon>
        <taxon>Ascomycota</taxon>
        <taxon>Pezizomycotina</taxon>
        <taxon>Sordariomycetes</taxon>
        <taxon>Hypocreomycetidae</taxon>
        <taxon>Hypocreales</taxon>
        <taxon>Nectriaceae</taxon>
        <taxon>Neonectria</taxon>
    </lineage>
</organism>
<dbReference type="Proteomes" id="UP001498421">
    <property type="component" value="Unassembled WGS sequence"/>
</dbReference>
<name>A0ABR1H5H8_9HYPO</name>
<accession>A0ABR1H5H8</accession>
<gene>
    <name evidence="1" type="ORF">QQZ08_012048</name>
</gene>
<comment type="caution">
    <text evidence="1">The sequence shown here is derived from an EMBL/GenBank/DDBJ whole genome shotgun (WGS) entry which is preliminary data.</text>
</comment>
<evidence type="ECO:0000313" key="2">
    <source>
        <dbReference type="Proteomes" id="UP001498421"/>
    </source>
</evidence>